<keyword evidence="3" id="KW-1185">Reference proteome</keyword>
<evidence type="ECO:0000259" key="1">
    <source>
        <dbReference type="PROSITE" id="PS50925"/>
    </source>
</evidence>
<dbReference type="EMBL" id="JAQQLI010000092">
    <property type="protein sequence ID" value="MDC7789802.1"/>
    <property type="molecule type" value="Genomic_DNA"/>
</dbReference>
<reference evidence="2" key="2">
    <citation type="submission" date="2023-02" db="EMBL/GenBank/DDBJ databases">
        <authorList>
            <person name="Rayyan A."/>
            <person name="Meyer T."/>
            <person name="Kyndt J.A."/>
        </authorList>
    </citation>
    <scope>NUCLEOTIDE SEQUENCE</scope>
    <source>
        <strain evidence="2">DSM 9987</strain>
    </source>
</reference>
<comment type="caution">
    <text evidence="2">The sequence shown here is derived from an EMBL/GenBank/DDBJ whole genome shotgun (WGS) entry which is preliminary data.</text>
</comment>
<accession>A0ABT5JJS8</accession>
<feature type="domain" description="BLUF" evidence="1">
    <location>
        <begin position="3"/>
        <end position="98"/>
    </location>
</feature>
<proteinExistence type="predicted"/>
<dbReference type="SMART" id="SM01034">
    <property type="entry name" value="BLUF"/>
    <property type="match status" value="1"/>
</dbReference>
<evidence type="ECO:0000313" key="3">
    <source>
        <dbReference type="Proteomes" id="UP001165652"/>
    </source>
</evidence>
<organism evidence="2 3">
    <name type="scientific">Rhodoplanes tepidamans</name>
    <name type="common">Rhodoplanes cryptolactis</name>
    <dbReference type="NCBI Taxonomy" id="200616"/>
    <lineage>
        <taxon>Bacteria</taxon>
        <taxon>Pseudomonadati</taxon>
        <taxon>Pseudomonadota</taxon>
        <taxon>Alphaproteobacteria</taxon>
        <taxon>Hyphomicrobiales</taxon>
        <taxon>Nitrobacteraceae</taxon>
        <taxon>Rhodoplanes</taxon>
    </lineage>
</organism>
<protein>
    <submittedName>
        <fullName evidence="2">BLUF domain-containing protein</fullName>
    </submittedName>
</protein>
<dbReference type="Pfam" id="PF04940">
    <property type="entry name" value="BLUF"/>
    <property type="match status" value="1"/>
</dbReference>
<dbReference type="InterPro" id="IPR036046">
    <property type="entry name" value="Acylphosphatase-like_dom_sf"/>
</dbReference>
<dbReference type="RefSeq" id="WP_272780624.1">
    <property type="nucleotide sequence ID" value="NZ_JAQQLI010000092.1"/>
</dbReference>
<dbReference type="InterPro" id="IPR007024">
    <property type="entry name" value="BLUF_domain"/>
</dbReference>
<dbReference type="Gene3D" id="3.30.70.100">
    <property type="match status" value="1"/>
</dbReference>
<dbReference type="PROSITE" id="PS50925">
    <property type="entry name" value="BLUF"/>
    <property type="match status" value="1"/>
</dbReference>
<gene>
    <name evidence="2" type="ORF">PQJ73_29330</name>
</gene>
<sequence>MSLLRVVYYSRQRVGRQQEAIADQLADILQASIANNRQHGITGAMIMDHRWVVQVLEGRPGPVTTAYQRIACDARHSDIVLADQTTVDERRFPYWWMAGAAIEPDMGDLVRRWCGDEVFDPSRMPPRRLVDLTEAVVTAYMERAPVPVPRAAAQHPQA</sequence>
<dbReference type="SUPFAM" id="SSF54975">
    <property type="entry name" value="Acylphosphatase/BLUF domain-like"/>
    <property type="match status" value="1"/>
</dbReference>
<evidence type="ECO:0000313" key="2">
    <source>
        <dbReference type="EMBL" id="MDC7789802.1"/>
    </source>
</evidence>
<name>A0ABT5JJS8_RHOTP</name>
<dbReference type="Proteomes" id="UP001165652">
    <property type="component" value="Unassembled WGS sequence"/>
</dbReference>
<reference evidence="2" key="1">
    <citation type="journal article" date="2023" name="Microbiol Resour">
        <title>Genome Sequences of Rhodoplanes serenus and Two Thermotolerant Strains, Rhodoplanes tepidamans and 'Rhodoplanes cryptolactis,' Further Refine the Genus.</title>
        <authorList>
            <person name="Rayyan A.A."/>
            <person name="Kyndt J.A."/>
        </authorList>
    </citation>
    <scope>NUCLEOTIDE SEQUENCE</scope>
    <source>
        <strain evidence="2">DSM 9987</strain>
    </source>
</reference>